<evidence type="ECO:0000256" key="9">
    <source>
        <dbReference type="ARBA" id="ARBA00022989"/>
    </source>
</evidence>
<evidence type="ECO:0000256" key="3">
    <source>
        <dbReference type="ARBA" id="ARBA00009575"/>
    </source>
</evidence>
<keyword evidence="6" id="KW-0963">Cytoplasm</keyword>
<evidence type="ECO:0000256" key="8">
    <source>
        <dbReference type="ARBA" id="ARBA00022792"/>
    </source>
</evidence>
<evidence type="ECO:0000256" key="12">
    <source>
        <dbReference type="SAM" id="MobiDB-lite"/>
    </source>
</evidence>
<reference evidence="14 15" key="1">
    <citation type="submission" date="2019-03" db="EMBL/GenBank/DDBJ databases">
        <title>Sequencing 23 genomes of Wallemia ichthyophaga.</title>
        <authorList>
            <person name="Gostincar C."/>
        </authorList>
    </citation>
    <scope>NUCLEOTIDE SEQUENCE [LARGE SCALE GENOMIC DNA]</scope>
    <source>
        <strain evidence="14 15">EXF-6200</strain>
    </source>
</reference>
<dbReference type="EMBL" id="SPOI01000281">
    <property type="protein sequence ID" value="TIB29842.1"/>
    <property type="molecule type" value="Genomic_DNA"/>
</dbReference>
<keyword evidence="9" id="KW-1133">Transmembrane helix</keyword>
<proteinExistence type="inferred from homology"/>
<name>A0A4T0INS0_WALIC</name>
<evidence type="ECO:0000256" key="7">
    <source>
        <dbReference type="ARBA" id="ARBA00022692"/>
    </source>
</evidence>
<dbReference type="GO" id="GO:0033617">
    <property type="term" value="P:mitochondrial respiratory chain complex IV assembly"/>
    <property type="evidence" value="ECO:0007669"/>
    <property type="project" value="InterPro"/>
</dbReference>
<dbReference type="Pfam" id="PF12597">
    <property type="entry name" value="Cox20"/>
    <property type="match status" value="1"/>
</dbReference>
<comment type="subcellular location">
    <subcellularLocation>
        <location evidence="2">Cytoplasm</location>
    </subcellularLocation>
    <subcellularLocation>
        <location evidence="1">Mitochondrion inner membrane</location>
    </subcellularLocation>
</comment>
<evidence type="ECO:0000256" key="11">
    <source>
        <dbReference type="ARBA" id="ARBA00023136"/>
    </source>
</evidence>
<dbReference type="AlphaFoldDB" id="A0A4T0INS0"/>
<keyword evidence="8" id="KW-0999">Mitochondrion inner membrane</keyword>
<evidence type="ECO:0000256" key="1">
    <source>
        <dbReference type="ARBA" id="ARBA00004273"/>
    </source>
</evidence>
<dbReference type="SUPFAM" id="SSF57667">
    <property type="entry name" value="beta-beta-alpha zinc fingers"/>
    <property type="match status" value="1"/>
</dbReference>
<dbReference type="PANTHER" id="PTHR31586:SF1">
    <property type="entry name" value="CYTOCHROME C OXIDASE ASSEMBLY PROTEIN COX20, MITOCHONDRIAL"/>
    <property type="match status" value="1"/>
</dbReference>
<evidence type="ECO:0000313" key="14">
    <source>
        <dbReference type="EMBL" id="TIB29842.1"/>
    </source>
</evidence>
<gene>
    <name evidence="14" type="ORF">E3P86_03605</name>
</gene>
<accession>A0A4T0INS0</accession>
<dbReference type="EC" id="2.1.1.319" evidence="4"/>
<protein>
    <recommendedName>
        <fullName evidence="5">Cytochrome c oxidase assembly protein COX20, mitochondrial</fullName>
        <ecNumber evidence="4">2.1.1.319</ecNumber>
    </recommendedName>
</protein>
<feature type="non-terminal residue" evidence="14">
    <location>
        <position position="305"/>
    </location>
</feature>
<dbReference type="InterPro" id="IPR049482">
    <property type="entry name" value="ANM3-like_C2H2_Zf"/>
</dbReference>
<comment type="caution">
    <text evidence="14">The sequence shown here is derived from an EMBL/GenBank/DDBJ whole genome shotgun (WGS) entry which is preliminary data.</text>
</comment>
<dbReference type="InterPro" id="IPR022533">
    <property type="entry name" value="Cox20"/>
</dbReference>
<feature type="region of interest" description="Disordered" evidence="12">
    <location>
        <begin position="278"/>
        <end position="305"/>
    </location>
</feature>
<keyword evidence="10" id="KW-0496">Mitochondrion</keyword>
<evidence type="ECO:0000256" key="5">
    <source>
        <dbReference type="ARBA" id="ARBA00017689"/>
    </source>
</evidence>
<dbReference type="InterPro" id="IPR036236">
    <property type="entry name" value="Znf_C2H2_sf"/>
</dbReference>
<keyword evidence="11" id="KW-0472">Membrane</keyword>
<dbReference type="GO" id="GO:0005743">
    <property type="term" value="C:mitochondrial inner membrane"/>
    <property type="evidence" value="ECO:0007669"/>
    <property type="project" value="UniProtKB-SubCell"/>
</dbReference>
<dbReference type="GO" id="GO:0035242">
    <property type="term" value="F:protein-arginine omega-N asymmetric methyltransferase activity"/>
    <property type="evidence" value="ECO:0007669"/>
    <property type="project" value="UniProtKB-EC"/>
</dbReference>
<evidence type="ECO:0000256" key="10">
    <source>
        <dbReference type="ARBA" id="ARBA00023128"/>
    </source>
</evidence>
<evidence type="ECO:0000313" key="15">
    <source>
        <dbReference type="Proteomes" id="UP000310689"/>
    </source>
</evidence>
<dbReference type="PANTHER" id="PTHR31586">
    <property type="entry name" value="CYTOCHROME C OXIDASE PROTEIN 20"/>
    <property type="match status" value="1"/>
</dbReference>
<feature type="domain" description="Protein arginine N-methyltransferase 3-like C2H2 zinc finger" evidence="13">
    <location>
        <begin position="221"/>
        <end position="265"/>
    </location>
</feature>
<dbReference type="Proteomes" id="UP000310689">
    <property type="component" value="Unassembled WGS sequence"/>
</dbReference>
<dbReference type="Pfam" id="PF21137">
    <property type="entry name" value="ANM3_C2H2_Zf"/>
    <property type="match status" value="1"/>
</dbReference>
<dbReference type="PRINTS" id="PR02049">
    <property type="entry name" value="PROTEINF36A"/>
</dbReference>
<sequence length="305" mass="35292">MHSEYFRSAPYLFIISVFSVEGAAVRLTWIVSSEDRHTILETCWRLRHTERNIFLNKDAAQPGQSYDRYKKAFELLSVDDINKIESVPCMRNALLYGIGGGITFGAIHFISTRRIKSSWNWTFASSMVVMVATWQHCRSRRGEEMDKMRLLTEKYSDHHISNLKQQMSSSSESSVEEDYEGWNSDDLESKKTIALTANKTFDRPESALEFDKQNGLDLIELIKRLNLDYYNQIRLVNFIRKQGKDAVSAITPNDAFFSNDEYLIPAIESDPLLFQLTNDDDWSDDEQPTNTTDEQLKQLQAQLKQ</sequence>
<evidence type="ECO:0000256" key="2">
    <source>
        <dbReference type="ARBA" id="ARBA00004496"/>
    </source>
</evidence>
<organism evidence="14 15">
    <name type="scientific">Wallemia ichthyophaga</name>
    <dbReference type="NCBI Taxonomy" id="245174"/>
    <lineage>
        <taxon>Eukaryota</taxon>
        <taxon>Fungi</taxon>
        <taxon>Dikarya</taxon>
        <taxon>Basidiomycota</taxon>
        <taxon>Wallemiomycotina</taxon>
        <taxon>Wallemiomycetes</taxon>
        <taxon>Wallemiales</taxon>
        <taxon>Wallemiaceae</taxon>
        <taxon>Wallemia</taxon>
    </lineage>
</organism>
<evidence type="ECO:0000256" key="4">
    <source>
        <dbReference type="ARBA" id="ARBA00011925"/>
    </source>
</evidence>
<keyword evidence="7" id="KW-0812">Transmembrane</keyword>
<evidence type="ECO:0000256" key="6">
    <source>
        <dbReference type="ARBA" id="ARBA00022490"/>
    </source>
</evidence>
<comment type="similarity">
    <text evidence="3">Belongs to the COX20 family.</text>
</comment>
<evidence type="ECO:0000259" key="13">
    <source>
        <dbReference type="Pfam" id="PF21137"/>
    </source>
</evidence>
<feature type="compositionally biased region" description="Acidic residues" evidence="12">
    <location>
        <begin position="278"/>
        <end position="287"/>
    </location>
</feature>